<dbReference type="Proteomes" id="UP001232725">
    <property type="component" value="Unassembled WGS sequence"/>
</dbReference>
<feature type="compositionally biased region" description="Low complexity" evidence="1">
    <location>
        <begin position="200"/>
        <end position="215"/>
    </location>
</feature>
<protein>
    <submittedName>
        <fullName evidence="4">HlyD family efflux transporter periplasmic adaptor subunit</fullName>
    </submittedName>
</protein>
<dbReference type="Gene3D" id="2.40.30.170">
    <property type="match status" value="1"/>
</dbReference>
<dbReference type="InterPro" id="IPR058627">
    <property type="entry name" value="MdtA-like_C"/>
</dbReference>
<proteinExistence type="predicted"/>
<feature type="region of interest" description="Disordered" evidence="1">
    <location>
        <begin position="171"/>
        <end position="247"/>
    </location>
</feature>
<name>A0ABT9IRW3_9MICC</name>
<dbReference type="RefSeq" id="WP_305997384.1">
    <property type="nucleotide sequence ID" value="NZ_JAVALS010000013.1"/>
</dbReference>
<dbReference type="PANTHER" id="PTHR30469">
    <property type="entry name" value="MULTIDRUG RESISTANCE PROTEIN MDTA"/>
    <property type="match status" value="1"/>
</dbReference>
<dbReference type="Gene3D" id="1.10.287.470">
    <property type="entry name" value="Helix hairpin bin"/>
    <property type="match status" value="1"/>
</dbReference>
<evidence type="ECO:0000313" key="5">
    <source>
        <dbReference type="Proteomes" id="UP001232725"/>
    </source>
</evidence>
<dbReference type="Gene3D" id="2.40.420.20">
    <property type="match status" value="1"/>
</dbReference>
<evidence type="ECO:0000256" key="2">
    <source>
        <dbReference type="SAM" id="SignalP"/>
    </source>
</evidence>
<organism evidence="4 5">
    <name type="scientific">Arthrobacter horti</name>
    <dbReference type="NCBI Taxonomy" id="3068273"/>
    <lineage>
        <taxon>Bacteria</taxon>
        <taxon>Bacillati</taxon>
        <taxon>Actinomycetota</taxon>
        <taxon>Actinomycetes</taxon>
        <taxon>Micrococcales</taxon>
        <taxon>Micrococcaceae</taxon>
        <taxon>Arthrobacter</taxon>
    </lineage>
</organism>
<sequence>MNRKTILINSALGLTALALAGGTVAVVGSANRTSAVSGLRTVAVTRASLQELATATGNVSAGGTVGITAGNCTGPVTSIQVAVGQKVSAGTVLLQIDPTSAKNALQAAQAQVDSAAAQQNQQAVQAGNSVSQAQLQLRNAQQTQSLDAQQASAAVATAQKQLATDTATLSQAQSTASANPNSQQDANAVTAAQGQVTKDQQSLTQAQNQQANQTLKDQQQVDSAGQSLGSAQNSASSQSSASGESAQTALTTAQNNLAACTVKATSSGTVTNISAVVGVNASSGSSGGSSSSSAASTAPGLVTLSDTGHLQVAAAFSEADVASIKAGQSATFTFPALTASGGTASQTPVNGKVESIAASAVITNGVVTYSVTIGIDNPPSALRLGQSATVSVQTASVDNALVVPTLAITSTGTRQTVTVDRDGSQQTVAITTGITANGRTQVLTGLNEGDSIVLPSVTTPLTTTTQNGRTGTGGFGGGGGTGGFGGGAGGGARNGG</sequence>
<feature type="compositionally biased region" description="Polar residues" evidence="1">
    <location>
        <begin position="179"/>
        <end position="199"/>
    </location>
</feature>
<feature type="domain" description="Multidrug resistance protein MdtA-like C-terminal permuted SH3" evidence="3">
    <location>
        <begin position="399"/>
        <end position="453"/>
    </location>
</feature>
<dbReference type="EMBL" id="JAVALS010000013">
    <property type="protein sequence ID" value="MDP5228341.1"/>
    <property type="molecule type" value="Genomic_DNA"/>
</dbReference>
<dbReference type="Pfam" id="PF25967">
    <property type="entry name" value="RND-MFP_C"/>
    <property type="match status" value="1"/>
</dbReference>
<gene>
    <name evidence="4" type="ORF">Q9R02_14345</name>
</gene>
<reference evidence="4 5" key="1">
    <citation type="submission" date="2023-08" db="EMBL/GenBank/DDBJ databases">
        <title>Arthrobacter horti sp. nov., isolated from forest soil.</title>
        <authorList>
            <person name="Park M."/>
        </authorList>
    </citation>
    <scope>NUCLEOTIDE SEQUENCE [LARGE SCALE GENOMIC DNA]</scope>
    <source>
        <strain evidence="4 5">YJM1</strain>
    </source>
</reference>
<feature type="compositionally biased region" description="Gly residues" evidence="1">
    <location>
        <begin position="470"/>
        <end position="496"/>
    </location>
</feature>
<accession>A0ABT9IRW3</accession>
<keyword evidence="2" id="KW-0732">Signal</keyword>
<evidence type="ECO:0000259" key="3">
    <source>
        <dbReference type="Pfam" id="PF25967"/>
    </source>
</evidence>
<feature type="chain" id="PRO_5045055477" evidence="2">
    <location>
        <begin position="21"/>
        <end position="496"/>
    </location>
</feature>
<evidence type="ECO:0000313" key="4">
    <source>
        <dbReference type="EMBL" id="MDP5228341.1"/>
    </source>
</evidence>
<comment type="caution">
    <text evidence="4">The sequence shown here is derived from an EMBL/GenBank/DDBJ whole genome shotgun (WGS) entry which is preliminary data.</text>
</comment>
<evidence type="ECO:0000256" key="1">
    <source>
        <dbReference type="SAM" id="MobiDB-lite"/>
    </source>
</evidence>
<keyword evidence="5" id="KW-1185">Reference proteome</keyword>
<feature type="compositionally biased region" description="Low complexity" evidence="1">
    <location>
        <begin position="223"/>
        <end position="247"/>
    </location>
</feature>
<dbReference type="PANTHER" id="PTHR30469:SF33">
    <property type="entry name" value="SLR1207 PROTEIN"/>
    <property type="match status" value="1"/>
</dbReference>
<feature type="signal peptide" evidence="2">
    <location>
        <begin position="1"/>
        <end position="20"/>
    </location>
</feature>
<dbReference type="Gene3D" id="2.40.50.100">
    <property type="match status" value="1"/>
</dbReference>
<feature type="region of interest" description="Disordered" evidence="1">
    <location>
        <begin position="460"/>
        <end position="496"/>
    </location>
</feature>